<reference evidence="1" key="1">
    <citation type="submission" date="2024-09" db="EMBL/GenBank/DDBJ databases">
        <authorList>
            <person name="Liu J."/>
        </authorList>
    </citation>
    <scope>NUCLEOTIDE SEQUENCE</scope>
    <source>
        <strain evidence="1">NBU2967</strain>
    </source>
</reference>
<proteinExistence type="predicted"/>
<sequence>MKKMELVSAATVVLLFAFGVFANNNIPVEKELDINSIIIIEEEVDIDLGFDTQDYLPADFNAYAYPYDVDGFNYIEEDDTVILDFDPKEHLPEGFDPYIKTKK</sequence>
<gene>
    <name evidence="1" type="ORF">ACEZ3G_08970</name>
</gene>
<dbReference type="EMBL" id="JBHFPV010000001">
    <property type="protein sequence ID" value="MFH6603605.1"/>
    <property type="molecule type" value="Genomic_DNA"/>
</dbReference>
<comment type="caution">
    <text evidence="1">The sequence shown here is derived from an EMBL/GenBank/DDBJ whole genome shotgun (WGS) entry which is preliminary data.</text>
</comment>
<evidence type="ECO:0000313" key="1">
    <source>
        <dbReference type="EMBL" id="MFH6603605.1"/>
    </source>
</evidence>
<dbReference type="Proteomes" id="UP001595191">
    <property type="component" value="Unassembled WGS sequence"/>
</dbReference>
<name>A0ACC7LK49_9FLAO</name>
<protein>
    <submittedName>
        <fullName evidence="1">Uncharacterized protein</fullName>
    </submittedName>
</protein>
<keyword evidence="2" id="KW-1185">Reference proteome</keyword>
<organism evidence="1 2">
    <name type="scientific">Meishania litoralis</name>
    <dbReference type="NCBI Taxonomy" id="3434685"/>
    <lineage>
        <taxon>Bacteria</taxon>
        <taxon>Pseudomonadati</taxon>
        <taxon>Bacteroidota</taxon>
        <taxon>Flavobacteriia</taxon>
        <taxon>Flavobacteriales</taxon>
        <taxon>Flavobacteriaceae</taxon>
        <taxon>Meishania</taxon>
    </lineage>
</organism>
<evidence type="ECO:0000313" key="2">
    <source>
        <dbReference type="Proteomes" id="UP001595191"/>
    </source>
</evidence>
<accession>A0ACC7LK49</accession>